<evidence type="ECO:0000259" key="7">
    <source>
        <dbReference type="Pfam" id="PF13191"/>
    </source>
</evidence>
<evidence type="ECO:0000256" key="3">
    <source>
        <dbReference type="ARBA" id="ARBA00022705"/>
    </source>
</evidence>
<dbReference type="InterPro" id="IPR016527">
    <property type="entry name" value="ORC4"/>
</dbReference>
<feature type="compositionally biased region" description="Polar residues" evidence="6">
    <location>
        <begin position="1"/>
        <end position="10"/>
    </location>
</feature>
<feature type="compositionally biased region" description="Low complexity" evidence="6">
    <location>
        <begin position="334"/>
        <end position="343"/>
    </location>
</feature>
<accession>A0AAV9UES9</accession>
<dbReference type="SUPFAM" id="SSF52540">
    <property type="entry name" value="P-loop containing nucleoside triphosphate hydrolases"/>
    <property type="match status" value="1"/>
</dbReference>
<dbReference type="EMBL" id="JAVHNQ010000008">
    <property type="protein sequence ID" value="KAK6340764.1"/>
    <property type="molecule type" value="Genomic_DNA"/>
</dbReference>
<keyword evidence="3" id="KW-0235">DNA replication</keyword>
<feature type="compositionally biased region" description="Low complexity" evidence="6">
    <location>
        <begin position="138"/>
        <end position="165"/>
    </location>
</feature>
<organism evidence="9 10">
    <name type="scientific">Orbilia brochopaga</name>
    <dbReference type="NCBI Taxonomy" id="3140254"/>
    <lineage>
        <taxon>Eukaryota</taxon>
        <taxon>Fungi</taxon>
        <taxon>Dikarya</taxon>
        <taxon>Ascomycota</taxon>
        <taxon>Pezizomycotina</taxon>
        <taxon>Orbiliomycetes</taxon>
        <taxon>Orbiliales</taxon>
        <taxon>Orbiliaceae</taxon>
        <taxon>Orbilia</taxon>
    </lineage>
</organism>
<reference evidence="9 10" key="1">
    <citation type="submission" date="2019-10" db="EMBL/GenBank/DDBJ databases">
        <authorList>
            <person name="Palmer J.M."/>
        </authorList>
    </citation>
    <scope>NUCLEOTIDE SEQUENCE [LARGE SCALE GENOMIC DNA]</scope>
    <source>
        <strain evidence="9 10">TWF696</strain>
    </source>
</reference>
<feature type="compositionally biased region" description="Low complexity" evidence="6">
    <location>
        <begin position="119"/>
        <end position="128"/>
    </location>
</feature>
<keyword evidence="5" id="KW-0539">Nucleus</keyword>
<evidence type="ECO:0000256" key="1">
    <source>
        <dbReference type="ARBA" id="ARBA00004123"/>
    </source>
</evidence>
<dbReference type="GO" id="GO:0003688">
    <property type="term" value="F:DNA replication origin binding"/>
    <property type="evidence" value="ECO:0007669"/>
    <property type="project" value="TreeGrafter"/>
</dbReference>
<dbReference type="AlphaFoldDB" id="A0AAV9UES9"/>
<dbReference type="PANTHER" id="PTHR12087:SF0">
    <property type="entry name" value="ORIGIN RECOGNITION COMPLEX SUBUNIT 4"/>
    <property type="match status" value="1"/>
</dbReference>
<evidence type="ECO:0000256" key="5">
    <source>
        <dbReference type="ARBA" id="ARBA00023242"/>
    </source>
</evidence>
<evidence type="ECO:0000256" key="6">
    <source>
        <dbReference type="SAM" id="MobiDB-lite"/>
    </source>
</evidence>
<keyword evidence="4" id="KW-0238">DNA-binding</keyword>
<gene>
    <name evidence="9" type="ORF">TWF696_009084</name>
</gene>
<dbReference type="GO" id="GO:0006270">
    <property type="term" value="P:DNA replication initiation"/>
    <property type="evidence" value="ECO:0007669"/>
    <property type="project" value="TreeGrafter"/>
</dbReference>
<keyword evidence="10" id="KW-1185">Reference proteome</keyword>
<feature type="compositionally biased region" description="Basic residues" evidence="6">
    <location>
        <begin position="228"/>
        <end position="240"/>
    </location>
</feature>
<dbReference type="GO" id="GO:0005664">
    <property type="term" value="C:nuclear origin of replication recognition complex"/>
    <property type="evidence" value="ECO:0007669"/>
    <property type="project" value="TreeGrafter"/>
</dbReference>
<dbReference type="Pfam" id="PF13191">
    <property type="entry name" value="AAA_16"/>
    <property type="match status" value="1"/>
</dbReference>
<evidence type="ECO:0000259" key="8">
    <source>
        <dbReference type="Pfam" id="PF14629"/>
    </source>
</evidence>
<evidence type="ECO:0008006" key="11">
    <source>
        <dbReference type="Google" id="ProtNLM"/>
    </source>
</evidence>
<feature type="compositionally biased region" description="Acidic residues" evidence="6">
    <location>
        <begin position="406"/>
        <end position="435"/>
    </location>
</feature>
<feature type="domain" description="Origin recognition complex subunit 4 C-terminal" evidence="8">
    <location>
        <begin position="693"/>
        <end position="912"/>
    </location>
</feature>
<evidence type="ECO:0000313" key="10">
    <source>
        <dbReference type="Proteomes" id="UP001375240"/>
    </source>
</evidence>
<feature type="region of interest" description="Disordered" evidence="6">
    <location>
        <begin position="1"/>
        <end position="365"/>
    </location>
</feature>
<dbReference type="InterPro" id="IPR032705">
    <property type="entry name" value="ORC4_C"/>
</dbReference>
<dbReference type="InterPro" id="IPR027417">
    <property type="entry name" value="P-loop_NTPase"/>
</dbReference>
<feature type="region of interest" description="Disordered" evidence="6">
    <location>
        <begin position="387"/>
        <end position="435"/>
    </location>
</feature>
<name>A0AAV9UES9_9PEZI</name>
<proteinExistence type="inferred from homology"/>
<evidence type="ECO:0000313" key="9">
    <source>
        <dbReference type="EMBL" id="KAK6340764.1"/>
    </source>
</evidence>
<feature type="compositionally biased region" description="Low complexity" evidence="6">
    <location>
        <begin position="34"/>
        <end position="55"/>
    </location>
</feature>
<feature type="domain" description="Orc1-like AAA ATPase" evidence="7">
    <location>
        <begin position="486"/>
        <end position="639"/>
    </location>
</feature>
<dbReference type="Proteomes" id="UP001375240">
    <property type="component" value="Unassembled WGS sequence"/>
</dbReference>
<dbReference type="InterPro" id="IPR041664">
    <property type="entry name" value="AAA_16"/>
</dbReference>
<comment type="subcellular location">
    <subcellularLocation>
        <location evidence="1">Nucleus</location>
    </subcellularLocation>
</comment>
<feature type="compositionally biased region" description="Acidic residues" evidence="6">
    <location>
        <begin position="95"/>
        <end position="105"/>
    </location>
</feature>
<comment type="similarity">
    <text evidence="2">Belongs to the ORC4 family.</text>
</comment>
<feature type="compositionally biased region" description="Basic and acidic residues" evidence="6">
    <location>
        <begin position="277"/>
        <end position="287"/>
    </location>
</feature>
<sequence>MTTRHSTRQAARTMESASPPAATANGTTTRQPRSTRSASGTITTATAKATAATAATRDDGDELPVAKRRRISVDSSARSRKRANGAKARDREEASDGDEEDDEEETPRTRRGRGKQNPSGGSADSASDAKPRGKQNGKAKAVAPAVKARGRAKVAAAAPTRAKVTTHQKIQNLYGGRRKHVDRDDTPGSSSVRDASPGNGSVKAPIRKKAAHAAVVDEELDAGVDKFRRGRHGSGKKKAAAAKPPVVLPPPTIVVDAADEENPQGRVRELKRKGRKVAAEDTDKEGDVIMGDGDNEPAAAAGGTRRGRKAAGAASSKLAVEAPKPGRGGRKKANGASSGAAAAAKKDVDESSIYDFPGSDEEDVFTPRARKIVKAPSKLTASLRRAAIAKQEAEISSSSRGHEAGDEKEEEPEAEAEVEVDDKDAEEDESENDVEVEVQDILKATTTAKSEPSQLAKFTGNVTEDAVDLLKQMVTKKITGRGLPDKLVGLTDEYNAVHQLLEQTVVAGEGNSILLVGPHGSGKSLVVEKAVADLQKHHEKDFIVVRLSGSLQTDERTAVKEIWRQLGSSMELDESKPINFADTLTTILALLSHPSEHDPAASAESMTETTSISVLFLLSEFEQFAAHPRQTLLYNLFDIAQARKAPIAVVGMTSKVNIVEDLEKRVKSRFSHRTLGFRIAGGLGSRLEGWWELAKAGLCMDLDDLPADFDFGSDELAYFNHWNASLDDAFQHDKGFRRTVESVYSTTKSVQMLFNHFMIPICDLSVEQPFLGSGDAMRKTALVAPDNKLYLLEDLPELSLALLICAARLDPLLETDTCNFTMAYDEYKTLVAKFKVYQQTTLVVKLWGKDVALAAWEKLAEYELIVPVVGTAAGGGAVGVTASALVGSGSTGVGRRESRMFRVDVGLLEIKRQARAWGLNSTLLGWCQIG</sequence>
<dbReference type="PANTHER" id="PTHR12087">
    <property type="entry name" value="ORIGIN RECOGNITION COMPLEX SUBUNIT 4"/>
    <property type="match status" value="1"/>
</dbReference>
<protein>
    <recommendedName>
        <fullName evidence="11">Origin recognition complex subunit 4</fullName>
    </recommendedName>
</protein>
<comment type="caution">
    <text evidence="9">The sequence shown here is derived from an EMBL/GenBank/DDBJ whole genome shotgun (WGS) entry which is preliminary data.</text>
</comment>
<evidence type="ECO:0000256" key="2">
    <source>
        <dbReference type="ARBA" id="ARBA00005334"/>
    </source>
</evidence>
<dbReference type="FunFam" id="3.40.50.300:FF:001499">
    <property type="entry name" value="Origin recognition complex subunit 4, putative"/>
    <property type="match status" value="1"/>
</dbReference>
<dbReference type="Gene3D" id="3.40.50.300">
    <property type="entry name" value="P-loop containing nucleotide triphosphate hydrolases"/>
    <property type="match status" value="1"/>
</dbReference>
<evidence type="ECO:0000256" key="4">
    <source>
        <dbReference type="ARBA" id="ARBA00023125"/>
    </source>
</evidence>
<dbReference type="Pfam" id="PF14629">
    <property type="entry name" value="ORC4_C"/>
    <property type="match status" value="1"/>
</dbReference>